<name>W0HK79_9GAMM</name>
<dbReference type="InterPro" id="IPR013740">
    <property type="entry name" value="Redoxin"/>
</dbReference>
<dbReference type="Pfam" id="PF08534">
    <property type="entry name" value="Redoxin"/>
    <property type="match status" value="1"/>
</dbReference>
<organism evidence="10 11">
    <name type="scientific">Candidatus Sodalis pierantonii str. SOPE</name>
    <dbReference type="NCBI Taxonomy" id="2342"/>
    <lineage>
        <taxon>Bacteria</taxon>
        <taxon>Pseudomonadati</taxon>
        <taxon>Pseudomonadota</taxon>
        <taxon>Gammaproteobacteria</taxon>
        <taxon>Enterobacterales</taxon>
        <taxon>Bruguierivoracaceae</taxon>
        <taxon>Sodalis</taxon>
    </lineage>
</organism>
<feature type="disulfide bond" description="Redox-active" evidence="8">
    <location>
        <begin position="61"/>
        <end position="95"/>
    </location>
</feature>
<dbReference type="eggNOG" id="COG2077">
    <property type="taxonomic scope" value="Bacteria"/>
</dbReference>
<accession>W0HK79</accession>
<evidence type="ECO:0000313" key="11">
    <source>
        <dbReference type="Proteomes" id="UP000019025"/>
    </source>
</evidence>
<gene>
    <name evidence="8 10" type="primary">tpx</name>
    <name evidence="10" type="ORF">SOPEG_2504</name>
</gene>
<sequence length="168" mass="17862">MSQTITLKGQPVTVAGTFLAPGAKAPDFLLVATDLSDVTLKSYTGKRKVLNIFPSVDTGTCATSVRKFNQLAGSLDNTLVLCISADLPFAQKRFCGTEGLERVIALSTLRDPAFRQHYGVAIDDGPMKGLAARAVVVLDEHDSVIYSQLVGEIATEPDYDAAHAALHA</sequence>
<protein>
    <recommendedName>
        <fullName evidence="8">Thiol peroxidase</fullName>
        <shortName evidence="8">Tpx</shortName>
        <ecNumber evidence="8">1.11.1.24</ecNumber>
    </recommendedName>
    <alternativeName>
        <fullName evidence="8">Peroxiredoxin tpx</fullName>
        <shortName evidence="8">Prx</shortName>
    </alternativeName>
    <alternativeName>
        <fullName evidence="8">Thioredoxin peroxidase</fullName>
    </alternativeName>
    <alternativeName>
        <fullName evidence="8">Thioredoxin-dependent peroxiredoxin</fullName>
    </alternativeName>
</protein>
<dbReference type="InterPro" id="IPR002065">
    <property type="entry name" value="TPX"/>
</dbReference>
<dbReference type="EMBL" id="CP006568">
    <property type="protein sequence ID" value="AHF74214.1"/>
    <property type="molecule type" value="Genomic_DNA"/>
</dbReference>
<dbReference type="FunFam" id="3.40.30.10:FF:000056">
    <property type="entry name" value="Thiol peroxidase"/>
    <property type="match status" value="1"/>
</dbReference>
<dbReference type="EC" id="1.11.1.24" evidence="8"/>
<dbReference type="RefSeq" id="WP_025245737.1">
    <property type="nucleotide sequence ID" value="NZ_CP006568.1"/>
</dbReference>
<reference evidence="10 11" key="1">
    <citation type="journal article" date="2014" name="Genome Biol. Evol.">
        <title>Genome degeneration and adaptation in a nascent stage of symbiosis.</title>
        <authorList>
            <person name="Oakeson K.F."/>
            <person name="Gil R."/>
            <person name="Clayton A.L."/>
            <person name="Dunn D.M."/>
            <person name="von Niederhausern A.C."/>
            <person name="Hamil C."/>
            <person name="Aoyagi A."/>
            <person name="Duval B."/>
            <person name="Baca A."/>
            <person name="Silva F.J."/>
            <person name="Vallier A."/>
            <person name="Jackson D.G."/>
            <person name="Latorre A."/>
            <person name="Weiss R.B."/>
            <person name="Heddi A."/>
            <person name="Moya A."/>
            <person name="Dale C."/>
        </authorList>
    </citation>
    <scope>NUCLEOTIDE SEQUENCE [LARGE SCALE GENOMIC DNA]</scope>
    <source>
        <strain evidence="11">none</strain>
    </source>
</reference>
<dbReference type="AlphaFoldDB" id="W0HK79"/>
<evidence type="ECO:0000256" key="6">
    <source>
        <dbReference type="ARBA" id="ARBA00023284"/>
    </source>
</evidence>
<dbReference type="InterPro" id="IPR013766">
    <property type="entry name" value="Thioredoxin_domain"/>
</dbReference>
<dbReference type="GO" id="GO:0008379">
    <property type="term" value="F:thioredoxin peroxidase activity"/>
    <property type="evidence" value="ECO:0007669"/>
    <property type="project" value="UniProtKB-UniRule"/>
</dbReference>
<dbReference type="InterPro" id="IPR050455">
    <property type="entry name" value="Tpx_Peroxidase_subfamily"/>
</dbReference>
<evidence type="ECO:0000256" key="2">
    <source>
        <dbReference type="ARBA" id="ARBA00022559"/>
    </source>
</evidence>
<dbReference type="HOGENOM" id="CLU_042529_12_2_6"/>
<dbReference type="PANTHER" id="PTHR43110">
    <property type="entry name" value="THIOL PEROXIDASE"/>
    <property type="match status" value="1"/>
</dbReference>
<keyword evidence="4 8" id="KW-0560">Oxidoreductase</keyword>
<dbReference type="PROSITE" id="PS51352">
    <property type="entry name" value="THIOREDOXIN_2"/>
    <property type="match status" value="1"/>
</dbReference>
<keyword evidence="11" id="KW-1185">Reference proteome</keyword>
<dbReference type="PROSITE" id="PS01265">
    <property type="entry name" value="TPX"/>
    <property type="match status" value="1"/>
</dbReference>
<feature type="domain" description="Thioredoxin" evidence="9">
    <location>
        <begin position="19"/>
        <end position="168"/>
    </location>
</feature>
<dbReference type="KEGG" id="pes:SOPEG_2504"/>
<dbReference type="InterPro" id="IPR036249">
    <property type="entry name" value="Thioredoxin-like_sf"/>
</dbReference>
<evidence type="ECO:0000256" key="1">
    <source>
        <dbReference type="ARBA" id="ARBA00011738"/>
    </source>
</evidence>
<proteinExistence type="inferred from homology"/>
<comment type="subunit">
    <text evidence="1 8">Homodimer.</text>
</comment>
<dbReference type="InterPro" id="IPR018219">
    <property type="entry name" value="Tpx_CS"/>
</dbReference>
<dbReference type="SUPFAM" id="SSF52833">
    <property type="entry name" value="Thioredoxin-like"/>
    <property type="match status" value="1"/>
</dbReference>
<dbReference type="CDD" id="cd03014">
    <property type="entry name" value="PRX_Atyp2cys"/>
    <property type="match status" value="1"/>
</dbReference>
<comment type="miscellaneous">
    <text evidence="8">The active site is a conserved redox-active cysteine residue, the peroxidatic cysteine (C(P)), which makes the nucleophilic attack on the peroxide substrate. The peroxide oxidizes the C(P)-SH to cysteine sulfenic acid (C(P)-SOH), which then reacts with another cysteine residue, the resolving cysteine (C(R)), to form a disulfide bridge. The disulfide is subsequently reduced by an appropriate electron donor to complete the catalytic cycle. In this atypical 2-Cys peroxiredoxin, C(R) is present in the same subunit to form an intramolecular disulfide. The disulfide is subsequently reduced by thioredoxin.</text>
</comment>
<evidence type="ECO:0000256" key="8">
    <source>
        <dbReference type="HAMAP-Rule" id="MF_00269"/>
    </source>
</evidence>
<evidence type="ECO:0000256" key="5">
    <source>
        <dbReference type="ARBA" id="ARBA00023157"/>
    </source>
</evidence>
<evidence type="ECO:0000259" key="9">
    <source>
        <dbReference type="PROSITE" id="PS51352"/>
    </source>
</evidence>
<dbReference type="GO" id="GO:0034599">
    <property type="term" value="P:cellular response to oxidative stress"/>
    <property type="evidence" value="ECO:0007669"/>
    <property type="project" value="UniProtKB-ARBA"/>
</dbReference>
<dbReference type="PANTHER" id="PTHR43110:SF1">
    <property type="entry name" value="THIOL PEROXIDASE"/>
    <property type="match status" value="1"/>
</dbReference>
<keyword evidence="2 8" id="KW-0575">Peroxidase</keyword>
<comment type="function">
    <text evidence="8">Thiol-specific peroxidase that catalyzes the reduction of hydrogen peroxide and organic hydroperoxides to water and alcohols, respectively. Plays a role in cell protection against oxidative stress by detoxifying peroxides.</text>
</comment>
<evidence type="ECO:0000256" key="3">
    <source>
        <dbReference type="ARBA" id="ARBA00022862"/>
    </source>
</evidence>
<dbReference type="Gene3D" id="3.40.30.10">
    <property type="entry name" value="Glutaredoxin"/>
    <property type="match status" value="1"/>
</dbReference>
<keyword evidence="3 8" id="KW-0049">Antioxidant</keyword>
<feature type="active site" description="Cysteine sulfenic acid (-SOH) intermediate" evidence="8">
    <location>
        <position position="61"/>
    </location>
</feature>
<dbReference type="Proteomes" id="UP000019025">
    <property type="component" value="Chromosome"/>
</dbReference>
<dbReference type="PATRIC" id="fig|2342.5.peg.2663"/>
<comment type="similarity">
    <text evidence="8">Belongs to the peroxiredoxin family. Tpx subfamily.</text>
</comment>
<evidence type="ECO:0000256" key="4">
    <source>
        <dbReference type="ARBA" id="ARBA00023002"/>
    </source>
</evidence>
<dbReference type="NCBIfam" id="NF001808">
    <property type="entry name" value="PRK00522.1"/>
    <property type="match status" value="1"/>
</dbReference>
<evidence type="ECO:0000256" key="7">
    <source>
        <dbReference type="ARBA" id="ARBA00049091"/>
    </source>
</evidence>
<comment type="catalytic activity">
    <reaction evidence="7 8">
        <text>a hydroperoxide + [thioredoxin]-dithiol = an alcohol + [thioredoxin]-disulfide + H2O</text>
        <dbReference type="Rhea" id="RHEA:62620"/>
        <dbReference type="Rhea" id="RHEA-COMP:10698"/>
        <dbReference type="Rhea" id="RHEA-COMP:10700"/>
        <dbReference type="ChEBI" id="CHEBI:15377"/>
        <dbReference type="ChEBI" id="CHEBI:29950"/>
        <dbReference type="ChEBI" id="CHEBI:30879"/>
        <dbReference type="ChEBI" id="CHEBI:35924"/>
        <dbReference type="ChEBI" id="CHEBI:50058"/>
        <dbReference type="EC" id="1.11.1.24"/>
    </reaction>
</comment>
<evidence type="ECO:0000313" key="10">
    <source>
        <dbReference type="EMBL" id="AHF74214.1"/>
    </source>
</evidence>
<dbReference type="STRING" id="2342.SOPEG_2504"/>
<keyword evidence="5 8" id="KW-1015">Disulfide bond</keyword>
<dbReference type="HAMAP" id="MF_00269">
    <property type="entry name" value="Tpx"/>
    <property type="match status" value="1"/>
</dbReference>
<keyword evidence="6 8" id="KW-0676">Redox-active center</keyword>